<evidence type="ECO:0000313" key="2">
    <source>
        <dbReference type="EMBL" id="KAK9414859.1"/>
    </source>
</evidence>
<organism evidence="2 3">
    <name type="scientific">Seiridium unicorne</name>
    <dbReference type="NCBI Taxonomy" id="138068"/>
    <lineage>
        <taxon>Eukaryota</taxon>
        <taxon>Fungi</taxon>
        <taxon>Dikarya</taxon>
        <taxon>Ascomycota</taxon>
        <taxon>Pezizomycotina</taxon>
        <taxon>Sordariomycetes</taxon>
        <taxon>Xylariomycetidae</taxon>
        <taxon>Amphisphaeriales</taxon>
        <taxon>Sporocadaceae</taxon>
        <taxon>Seiridium</taxon>
    </lineage>
</organism>
<keyword evidence="3" id="KW-1185">Reference proteome</keyword>
<dbReference type="EMBL" id="JARVKF010000421">
    <property type="protein sequence ID" value="KAK9414859.1"/>
    <property type="molecule type" value="Genomic_DNA"/>
</dbReference>
<proteinExistence type="predicted"/>
<reference evidence="2 3" key="1">
    <citation type="journal article" date="2024" name="J. Plant Pathol.">
        <title>Sequence and assembly of the genome of Seiridium unicorne, isolate CBS 538.82, causal agent of cypress canker disease.</title>
        <authorList>
            <person name="Scali E."/>
            <person name="Rocca G.D."/>
            <person name="Danti R."/>
            <person name="Garbelotto M."/>
            <person name="Barberini S."/>
            <person name="Baroncelli R."/>
            <person name="Emiliani G."/>
        </authorList>
    </citation>
    <scope>NUCLEOTIDE SEQUENCE [LARGE SCALE GENOMIC DNA]</scope>
    <source>
        <strain evidence="2 3">BM-138-508</strain>
    </source>
</reference>
<accession>A0ABR2UJP6</accession>
<feature type="region of interest" description="Disordered" evidence="1">
    <location>
        <begin position="73"/>
        <end position="129"/>
    </location>
</feature>
<comment type="caution">
    <text evidence="2">The sequence shown here is derived from an EMBL/GenBank/DDBJ whole genome shotgun (WGS) entry which is preliminary data.</text>
</comment>
<protein>
    <submittedName>
        <fullName evidence="2">Uncharacterized protein</fullName>
    </submittedName>
</protein>
<evidence type="ECO:0000313" key="3">
    <source>
        <dbReference type="Proteomes" id="UP001408356"/>
    </source>
</evidence>
<gene>
    <name evidence="2" type="ORF">SUNI508_10802</name>
</gene>
<dbReference type="Proteomes" id="UP001408356">
    <property type="component" value="Unassembled WGS sequence"/>
</dbReference>
<sequence length="129" mass="14460">MRRPYQRTRRRRARAALHRLTQAAGGRTYESQFQIPTLNGRALPGFRVAPLIRRKTDLDLEKLISRAFLRPDRLRPTQSLSNHSRGGAPVPNRPPISTLTRLEQSACGLNPNAKGWDRANATEPDVAAA</sequence>
<name>A0ABR2UJP6_9PEZI</name>
<evidence type="ECO:0000256" key="1">
    <source>
        <dbReference type="SAM" id="MobiDB-lite"/>
    </source>
</evidence>